<dbReference type="InterPro" id="IPR002781">
    <property type="entry name" value="TM_pro_TauE-like"/>
</dbReference>
<reference evidence="8" key="1">
    <citation type="submission" date="2016-10" db="EMBL/GenBank/DDBJ databases">
        <authorList>
            <person name="Varghese N."/>
            <person name="Submissions S."/>
        </authorList>
    </citation>
    <scope>NUCLEOTIDE SEQUENCE [LARGE SCALE GENOMIC DNA]</scope>
    <source>
        <strain evidence="8">DSM 22017</strain>
    </source>
</reference>
<dbReference type="Pfam" id="PF01925">
    <property type="entry name" value="TauE"/>
    <property type="match status" value="1"/>
</dbReference>
<feature type="transmembrane region" description="Helical" evidence="6">
    <location>
        <begin position="256"/>
        <end position="276"/>
    </location>
</feature>
<keyword evidence="4 6" id="KW-1133">Transmembrane helix</keyword>
<evidence type="ECO:0000256" key="1">
    <source>
        <dbReference type="ARBA" id="ARBA00004141"/>
    </source>
</evidence>
<protein>
    <recommendedName>
        <fullName evidence="6">Probable membrane transporter protein</fullName>
    </recommendedName>
</protein>
<name>A0A1H4Q209_9ACTN</name>
<keyword evidence="5 6" id="KW-0472">Membrane</keyword>
<feature type="transmembrane region" description="Helical" evidence="6">
    <location>
        <begin position="98"/>
        <end position="116"/>
    </location>
</feature>
<evidence type="ECO:0000256" key="5">
    <source>
        <dbReference type="ARBA" id="ARBA00023136"/>
    </source>
</evidence>
<evidence type="ECO:0000256" key="6">
    <source>
        <dbReference type="RuleBase" id="RU363041"/>
    </source>
</evidence>
<evidence type="ECO:0000256" key="4">
    <source>
        <dbReference type="ARBA" id="ARBA00022989"/>
    </source>
</evidence>
<organism evidence="7 8">
    <name type="scientific">Nocardioides exalbidus</name>
    <dbReference type="NCBI Taxonomy" id="402596"/>
    <lineage>
        <taxon>Bacteria</taxon>
        <taxon>Bacillati</taxon>
        <taxon>Actinomycetota</taxon>
        <taxon>Actinomycetes</taxon>
        <taxon>Propionibacteriales</taxon>
        <taxon>Nocardioidaceae</taxon>
        <taxon>Nocardioides</taxon>
    </lineage>
</organism>
<sequence>MQKLVMFALVGVAAQLVDGSLGMAYGVTSTTLLLMIGTNPAMASAMVQLAQLGTTAASGISHHSFGNVDWRVVRTIALPGAIGAFIGATLLVNMPVDLAKVVMAVLLLALGSYLLVRFTVKGFDSSRVGEPLGKRFLVPLGGVAGFVDATAGGGWGPIGTPALLASGKMEPRKVIGSVSTSEFVVTLAASIGFLAALGLSGIQWEIVAGLLIGGVIVAPFAAMLVKVIPARMLGSLVGGLIVLTNTRTLINADLVAVPGAVAITLYVAIAAVWAFAVSHSWRAHKADMAELDEMRDAVEA</sequence>
<dbReference type="PANTHER" id="PTHR43701:SF12">
    <property type="entry name" value="MEMBRANE TRANSPORTER PROTEIN YTNM-RELATED"/>
    <property type="match status" value="1"/>
</dbReference>
<evidence type="ECO:0000256" key="3">
    <source>
        <dbReference type="ARBA" id="ARBA00022692"/>
    </source>
</evidence>
<proteinExistence type="inferred from homology"/>
<comment type="similarity">
    <text evidence="2 6">Belongs to the 4-toluene sulfonate uptake permease (TSUP) (TC 2.A.102) family.</text>
</comment>
<dbReference type="AlphaFoldDB" id="A0A1H4Q209"/>
<dbReference type="OrthoDB" id="45564at2"/>
<evidence type="ECO:0000256" key="2">
    <source>
        <dbReference type="ARBA" id="ARBA00009142"/>
    </source>
</evidence>
<keyword evidence="3 6" id="KW-0812">Transmembrane</keyword>
<comment type="subcellular location">
    <subcellularLocation>
        <location evidence="6">Cell membrane</location>
        <topology evidence="6">Multi-pass membrane protein</topology>
    </subcellularLocation>
    <subcellularLocation>
        <location evidence="1">Membrane</location>
        <topology evidence="1">Multi-pass membrane protein</topology>
    </subcellularLocation>
</comment>
<dbReference type="Proteomes" id="UP000198742">
    <property type="component" value="Unassembled WGS sequence"/>
</dbReference>
<dbReference type="RefSeq" id="WP_090968753.1">
    <property type="nucleotide sequence ID" value="NZ_FNRT01000002.1"/>
</dbReference>
<dbReference type="PANTHER" id="PTHR43701">
    <property type="entry name" value="MEMBRANE TRANSPORTER PROTEIN MJ0441-RELATED"/>
    <property type="match status" value="1"/>
</dbReference>
<feature type="transmembrane region" description="Helical" evidence="6">
    <location>
        <begin position="174"/>
        <end position="200"/>
    </location>
</feature>
<evidence type="ECO:0000313" key="8">
    <source>
        <dbReference type="Proteomes" id="UP000198742"/>
    </source>
</evidence>
<gene>
    <name evidence="7" type="ORF">SAMN04489844_1746</name>
</gene>
<evidence type="ECO:0000313" key="7">
    <source>
        <dbReference type="EMBL" id="SEC13558.1"/>
    </source>
</evidence>
<dbReference type="STRING" id="402596.SAMN04489844_1746"/>
<accession>A0A1H4Q209</accession>
<dbReference type="GO" id="GO:0005886">
    <property type="term" value="C:plasma membrane"/>
    <property type="evidence" value="ECO:0007669"/>
    <property type="project" value="UniProtKB-SubCell"/>
</dbReference>
<dbReference type="EMBL" id="FNRT01000002">
    <property type="protein sequence ID" value="SEC13558.1"/>
    <property type="molecule type" value="Genomic_DNA"/>
</dbReference>
<feature type="transmembrane region" description="Helical" evidence="6">
    <location>
        <begin position="206"/>
        <end position="225"/>
    </location>
</feature>
<feature type="transmembrane region" description="Helical" evidence="6">
    <location>
        <begin position="232"/>
        <end position="250"/>
    </location>
</feature>
<dbReference type="InterPro" id="IPR051598">
    <property type="entry name" value="TSUP/Inactive_protease-like"/>
</dbReference>
<keyword evidence="8" id="KW-1185">Reference proteome</keyword>
<feature type="transmembrane region" description="Helical" evidence="6">
    <location>
        <begin position="72"/>
        <end position="92"/>
    </location>
</feature>
<keyword evidence="6" id="KW-1003">Cell membrane</keyword>